<keyword evidence="4 6" id="KW-1133">Transmembrane helix</keyword>
<name>A0A4Q0YWT8_9GAMM</name>
<dbReference type="GO" id="GO:0005886">
    <property type="term" value="C:plasma membrane"/>
    <property type="evidence" value="ECO:0007669"/>
    <property type="project" value="UniProtKB-SubCell"/>
</dbReference>
<accession>A0A4Q0YWT8</accession>
<keyword evidence="5 6" id="KW-0472">Membrane</keyword>
<dbReference type="PROSITE" id="PS50929">
    <property type="entry name" value="ABC_TM1F"/>
    <property type="match status" value="1"/>
</dbReference>
<feature type="domain" description="ABC transmembrane type-1" evidence="7">
    <location>
        <begin position="89"/>
        <end position="255"/>
    </location>
</feature>
<dbReference type="GO" id="GO:0006508">
    <property type="term" value="P:proteolysis"/>
    <property type="evidence" value="ECO:0007669"/>
    <property type="project" value="InterPro"/>
</dbReference>
<proteinExistence type="predicted"/>
<evidence type="ECO:0000313" key="8">
    <source>
        <dbReference type="EMBL" id="RXJ73699.1"/>
    </source>
</evidence>
<keyword evidence="2 6" id="KW-0812">Transmembrane</keyword>
<evidence type="ECO:0000313" key="9">
    <source>
        <dbReference type="Proteomes" id="UP000290287"/>
    </source>
</evidence>
<dbReference type="PANTHER" id="PTHR43394:SF1">
    <property type="entry name" value="ATP-BINDING CASSETTE SUB-FAMILY B MEMBER 10, MITOCHONDRIAL"/>
    <property type="match status" value="1"/>
</dbReference>
<dbReference type="InterPro" id="IPR039421">
    <property type="entry name" value="Type_1_exporter"/>
</dbReference>
<dbReference type="Proteomes" id="UP000290287">
    <property type="component" value="Unassembled WGS sequence"/>
</dbReference>
<dbReference type="GO" id="GO:0008233">
    <property type="term" value="F:peptidase activity"/>
    <property type="evidence" value="ECO:0007669"/>
    <property type="project" value="InterPro"/>
</dbReference>
<organism evidence="8 9">
    <name type="scientific">Veronia nyctiphanis</name>
    <dbReference type="NCBI Taxonomy" id="1278244"/>
    <lineage>
        <taxon>Bacteria</taxon>
        <taxon>Pseudomonadati</taxon>
        <taxon>Pseudomonadota</taxon>
        <taxon>Gammaproteobacteria</taxon>
        <taxon>Vibrionales</taxon>
        <taxon>Vibrionaceae</taxon>
        <taxon>Veronia</taxon>
    </lineage>
</organism>
<comment type="caution">
    <text evidence="8">The sequence shown here is derived from an EMBL/GenBank/DDBJ whole genome shotgun (WGS) entry which is preliminary data.</text>
</comment>
<feature type="transmembrane region" description="Helical" evidence="6">
    <location>
        <begin position="123"/>
        <end position="145"/>
    </location>
</feature>
<dbReference type="InterPro" id="IPR005074">
    <property type="entry name" value="Peptidase_C39"/>
</dbReference>
<dbReference type="GO" id="GO:0005524">
    <property type="term" value="F:ATP binding"/>
    <property type="evidence" value="ECO:0007669"/>
    <property type="project" value="InterPro"/>
</dbReference>
<dbReference type="SUPFAM" id="SSF90123">
    <property type="entry name" value="ABC transporter transmembrane region"/>
    <property type="match status" value="1"/>
</dbReference>
<feature type="transmembrane region" description="Helical" evidence="6">
    <location>
        <begin position="197"/>
        <end position="222"/>
    </location>
</feature>
<dbReference type="Pfam" id="PF00664">
    <property type="entry name" value="ABC_membrane"/>
    <property type="match status" value="1"/>
</dbReference>
<keyword evidence="3" id="KW-0378">Hydrolase</keyword>
<evidence type="ECO:0000256" key="5">
    <source>
        <dbReference type="ARBA" id="ARBA00023136"/>
    </source>
</evidence>
<dbReference type="Gene3D" id="1.20.1560.10">
    <property type="entry name" value="ABC transporter type 1, transmembrane domain"/>
    <property type="match status" value="1"/>
</dbReference>
<reference evidence="8 9" key="1">
    <citation type="submission" date="2017-10" db="EMBL/GenBank/DDBJ databases">
        <title>Nyctiphanis sp. nov., isolated from the stomach of the euphausiid Nyctiphanes simplex (Hansen, 1911) in the Gulf of California.</title>
        <authorList>
            <person name="Gomez-Gil B."/>
            <person name="Aguilar-Mendez M."/>
            <person name="Lopez-Cortes A."/>
            <person name="Gomez-Gutierrez J."/>
            <person name="Roque A."/>
            <person name="Lang E."/>
            <person name="Gonzalez-Castillo A."/>
        </authorList>
    </citation>
    <scope>NUCLEOTIDE SEQUENCE [LARGE SCALE GENOMIC DNA]</scope>
    <source>
        <strain evidence="8 9">CAIM 600</strain>
    </source>
</reference>
<dbReference type="AlphaFoldDB" id="A0A4Q0YWT8"/>
<evidence type="ECO:0000256" key="1">
    <source>
        <dbReference type="ARBA" id="ARBA00004651"/>
    </source>
</evidence>
<protein>
    <recommendedName>
        <fullName evidence="7">ABC transmembrane type-1 domain-containing protein</fullName>
    </recommendedName>
</protein>
<feature type="transmembrane region" description="Helical" evidence="6">
    <location>
        <begin position="87"/>
        <end position="108"/>
    </location>
</feature>
<dbReference type="Gene3D" id="3.90.70.10">
    <property type="entry name" value="Cysteine proteinases"/>
    <property type="match status" value="1"/>
</dbReference>
<feature type="transmembrane region" description="Helical" evidence="6">
    <location>
        <begin position="228"/>
        <end position="248"/>
    </location>
</feature>
<comment type="subcellular location">
    <subcellularLocation>
        <location evidence="1">Cell membrane</location>
        <topology evidence="1">Multi-pass membrane protein</topology>
    </subcellularLocation>
</comment>
<keyword evidence="9" id="KW-1185">Reference proteome</keyword>
<evidence type="ECO:0000256" key="6">
    <source>
        <dbReference type="SAM" id="Phobius"/>
    </source>
</evidence>
<dbReference type="EMBL" id="PEIB01000007">
    <property type="protein sequence ID" value="RXJ73699.1"/>
    <property type="molecule type" value="Genomic_DNA"/>
</dbReference>
<evidence type="ECO:0000256" key="2">
    <source>
        <dbReference type="ARBA" id="ARBA00022692"/>
    </source>
</evidence>
<evidence type="ECO:0000259" key="7">
    <source>
        <dbReference type="PROSITE" id="PS50929"/>
    </source>
</evidence>
<evidence type="ECO:0000256" key="3">
    <source>
        <dbReference type="ARBA" id="ARBA00022801"/>
    </source>
</evidence>
<dbReference type="Pfam" id="PF03412">
    <property type="entry name" value="Peptidase_C39"/>
    <property type="match status" value="1"/>
</dbReference>
<dbReference type="PANTHER" id="PTHR43394">
    <property type="entry name" value="ATP-DEPENDENT PERMEASE MDL1, MITOCHONDRIAL"/>
    <property type="match status" value="1"/>
</dbReference>
<dbReference type="InterPro" id="IPR036640">
    <property type="entry name" value="ABC1_TM_sf"/>
</dbReference>
<gene>
    <name evidence="8" type="ORF">CS022_08135</name>
</gene>
<sequence length="255" mass="28074">MYFTLGGNHFVVLDSLSKDKITVLDPGLGKRTYSRDKFQEMATGFALELTPDLSKSVSGADLINDDGKRGVGFGDIRKMMPGFRGSLSLILIVTFCTAIISLFSPLYVQKVVDESISKGNLDLLFVLSTIFAAIFFHEMVFGYLTGLASNSLKFRLGEKLGTSMFAKLIYLPMDYFKRRRTGDCLARLKSTEVVAGFLVDGVLAIITASIIIVLTMSVMFYFNPMLALLSMGVMALFGTAKFALRVVLSRLKSSR</sequence>
<evidence type="ECO:0000256" key="4">
    <source>
        <dbReference type="ARBA" id="ARBA00022989"/>
    </source>
</evidence>
<dbReference type="GO" id="GO:0015421">
    <property type="term" value="F:ABC-type oligopeptide transporter activity"/>
    <property type="evidence" value="ECO:0007669"/>
    <property type="project" value="TreeGrafter"/>
</dbReference>
<dbReference type="InterPro" id="IPR011527">
    <property type="entry name" value="ABC1_TM_dom"/>
</dbReference>